<dbReference type="InterPro" id="IPR001757">
    <property type="entry name" value="P_typ_ATPase"/>
</dbReference>
<evidence type="ECO:0000256" key="9">
    <source>
        <dbReference type="SAM" id="Phobius"/>
    </source>
</evidence>
<feature type="transmembrane region" description="Helical" evidence="9">
    <location>
        <begin position="670"/>
        <end position="694"/>
    </location>
</feature>
<dbReference type="GO" id="GO:1990573">
    <property type="term" value="P:potassium ion import across plasma membrane"/>
    <property type="evidence" value="ECO:0007669"/>
    <property type="project" value="TreeGrafter"/>
</dbReference>
<dbReference type="InterPro" id="IPR006068">
    <property type="entry name" value="ATPase_P-typ_cation-transptr_C"/>
</dbReference>
<dbReference type="SMART" id="SM00831">
    <property type="entry name" value="Cation_ATPase_N"/>
    <property type="match status" value="1"/>
</dbReference>
<dbReference type="InterPro" id="IPR059000">
    <property type="entry name" value="ATPase_P-type_domA"/>
</dbReference>
<evidence type="ECO:0000256" key="2">
    <source>
        <dbReference type="ARBA" id="ARBA00005675"/>
    </source>
</evidence>
<dbReference type="PANTHER" id="PTHR43294:SF20">
    <property type="entry name" value="P-TYPE ATPASE"/>
    <property type="match status" value="1"/>
</dbReference>
<proteinExistence type="inferred from homology"/>
<sequence length="844" mass="92532">MLNAMKDTTLQTRNFWWTIPQSAILTMFVSDIANGLSSETVRKSRDKFGANIIDEVKPTSALKLILDGVREPMMIVLLSIGVLSFVFGKIGEAVVMVFVVATYIAVEFINKYRTDRTMTKLRQLTSLTTKVIRDSKMEEIPTGEVVVGDILVLTEGVRIPADARLIESYGLLINEASLTGESLPVEKNMRATLAENTPLAERTNSVFSGTTVMSGEGKAIVCAVGLESEFGKIARDVSITSKEKTVLQEAMTRLAKILAIFALAVSILIPAVGFLRGLNLQEMIVTWLALTFLMIPGQPPVIITMALALASFRLAKIKLVVKRLRGAEVLGQVTAIVTDKTGTITENRMQVEKFILPSGEEYTPAKLGFETKRDILLALPRYSNDPTDTAVYSATKNSFEVPRPVSFAGFSEGRPWRTIGYEIDDKRTSFIAGKVESLIGNISDTHQYEKLMQVFQKEVDQGKRVVAYGRVKNTDDIKKIELSALAVLSDPIRNGVAETIARLKAAKVETFIVTGDHPATAGTIANTIGIEDHVLTGNDIEKMSDDELKTALENIRTFARIAPSQKLRLVEMLKQRGEVVAVIGDGINDAPALKAANVGIAMGEIGTDLAKETADLILTDDNYTHLADAVGIARSALNNFHKGITYYLTAKGILLAIFLTPLALGIPFPFAPIHIILTELLMDLASSTIFVTEAASPDIMQQPIKKLKEFLGKELVFKIFRNGIPLAIGISTLYMILYFQTGNLVLAQTTAFVAWLLGHILLALNLKQEKLSLFKQGLFSNRFGAFWLVGMIVFSFAITLIPALHPYLKTSALSFGLWMAVVGVIVLSTFWIEVHKVAKLREKS</sequence>
<dbReference type="Pfam" id="PF00690">
    <property type="entry name" value="Cation_ATPase_N"/>
    <property type="match status" value="1"/>
</dbReference>
<reference evidence="11 12" key="1">
    <citation type="journal article" date="2015" name="Nature">
        <title>rRNA introns, odd ribosomes, and small enigmatic genomes across a large radiation of phyla.</title>
        <authorList>
            <person name="Brown C.T."/>
            <person name="Hug L.A."/>
            <person name="Thomas B.C."/>
            <person name="Sharon I."/>
            <person name="Castelle C.J."/>
            <person name="Singh A."/>
            <person name="Wilkins M.J."/>
            <person name="Williams K.H."/>
            <person name="Banfield J.F."/>
        </authorList>
    </citation>
    <scope>NUCLEOTIDE SEQUENCE [LARGE SCALE GENOMIC DNA]</scope>
</reference>
<protein>
    <submittedName>
        <fullName evidence="11">Cation-transporting P-type ATPase</fullName>
    </submittedName>
</protein>
<feature type="transmembrane region" description="Helical" evidence="9">
    <location>
        <begin position="254"/>
        <end position="275"/>
    </location>
</feature>
<dbReference type="Gene3D" id="3.40.50.1000">
    <property type="entry name" value="HAD superfamily/HAD-like"/>
    <property type="match status" value="1"/>
</dbReference>
<comment type="caution">
    <text evidence="11">The sequence shown here is derived from an EMBL/GenBank/DDBJ whole genome shotgun (WGS) entry which is preliminary data.</text>
</comment>
<dbReference type="Pfam" id="PF00122">
    <property type="entry name" value="E1-E2_ATPase"/>
    <property type="match status" value="1"/>
</dbReference>
<evidence type="ECO:0000256" key="1">
    <source>
        <dbReference type="ARBA" id="ARBA00004141"/>
    </source>
</evidence>
<comment type="similarity">
    <text evidence="2">Belongs to the cation transport ATPase (P-type) (TC 3.A.3) family. Type IIA subfamily.</text>
</comment>
<dbReference type="SUPFAM" id="SSF56784">
    <property type="entry name" value="HAD-like"/>
    <property type="match status" value="1"/>
</dbReference>
<dbReference type="SUPFAM" id="SSF81653">
    <property type="entry name" value="Calcium ATPase, transduction domain A"/>
    <property type="match status" value="1"/>
</dbReference>
<dbReference type="PRINTS" id="PR00119">
    <property type="entry name" value="CATATPASE"/>
</dbReference>
<dbReference type="InterPro" id="IPR023299">
    <property type="entry name" value="ATPase_P-typ_cyto_dom_N"/>
</dbReference>
<keyword evidence="4" id="KW-0547">Nucleotide-binding</keyword>
<dbReference type="InterPro" id="IPR004014">
    <property type="entry name" value="ATPase_P-typ_cation-transptr_N"/>
</dbReference>
<dbReference type="InterPro" id="IPR036412">
    <property type="entry name" value="HAD-like_sf"/>
</dbReference>
<evidence type="ECO:0000313" key="12">
    <source>
        <dbReference type="Proteomes" id="UP000033867"/>
    </source>
</evidence>
<keyword evidence="6" id="KW-1278">Translocase</keyword>
<feature type="domain" description="Cation-transporting P-type ATPase N-terminal" evidence="10">
    <location>
        <begin position="15"/>
        <end position="89"/>
    </location>
</feature>
<evidence type="ECO:0000256" key="5">
    <source>
        <dbReference type="ARBA" id="ARBA00022840"/>
    </source>
</evidence>
<evidence type="ECO:0000259" key="10">
    <source>
        <dbReference type="SMART" id="SM00831"/>
    </source>
</evidence>
<comment type="subcellular location">
    <subcellularLocation>
        <location evidence="1">Membrane</location>
        <topology evidence="1">Multi-pass membrane protein</topology>
    </subcellularLocation>
</comment>
<name>A0A0G1BBT9_9BACT</name>
<dbReference type="GO" id="GO:0005524">
    <property type="term" value="F:ATP binding"/>
    <property type="evidence" value="ECO:0007669"/>
    <property type="project" value="UniProtKB-KW"/>
</dbReference>
<evidence type="ECO:0000256" key="8">
    <source>
        <dbReference type="ARBA" id="ARBA00023136"/>
    </source>
</evidence>
<dbReference type="GO" id="GO:0030007">
    <property type="term" value="P:intracellular potassium ion homeostasis"/>
    <property type="evidence" value="ECO:0007669"/>
    <property type="project" value="TreeGrafter"/>
</dbReference>
<dbReference type="Gene3D" id="1.20.1110.10">
    <property type="entry name" value="Calcium-transporting ATPase, transmembrane domain"/>
    <property type="match status" value="1"/>
</dbReference>
<dbReference type="Pfam" id="PF00702">
    <property type="entry name" value="Hydrolase"/>
    <property type="match status" value="1"/>
</dbReference>
<dbReference type="Gene3D" id="3.40.1110.10">
    <property type="entry name" value="Calcium-transporting ATPase, cytoplasmic domain N"/>
    <property type="match status" value="1"/>
</dbReference>
<dbReference type="InterPro" id="IPR023214">
    <property type="entry name" value="HAD_sf"/>
</dbReference>
<feature type="transmembrane region" description="Helical" evidence="9">
    <location>
        <begin position="69"/>
        <end position="87"/>
    </location>
</feature>
<keyword evidence="5" id="KW-0067">ATP-binding</keyword>
<dbReference type="GO" id="GO:0036376">
    <property type="term" value="P:sodium ion export across plasma membrane"/>
    <property type="evidence" value="ECO:0007669"/>
    <property type="project" value="TreeGrafter"/>
</dbReference>
<feature type="transmembrane region" description="Helical" evidence="9">
    <location>
        <begin position="287"/>
        <end position="315"/>
    </location>
</feature>
<feature type="transmembrane region" description="Helical" evidence="9">
    <location>
        <begin position="93"/>
        <end position="110"/>
    </location>
</feature>
<dbReference type="SFLD" id="SFLDG00002">
    <property type="entry name" value="C1.7:_P-type_atpase_like"/>
    <property type="match status" value="1"/>
</dbReference>
<dbReference type="InterPro" id="IPR008250">
    <property type="entry name" value="ATPase_P-typ_transduc_dom_A_sf"/>
</dbReference>
<dbReference type="InterPro" id="IPR023298">
    <property type="entry name" value="ATPase_P-typ_TM_dom_sf"/>
</dbReference>
<dbReference type="InterPro" id="IPR050510">
    <property type="entry name" value="Cation_transp_ATPase_P-type"/>
</dbReference>
<dbReference type="InterPro" id="IPR044492">
    <property type="entry name" value="P_typ_ATPase_HD_dom"/>
</dbReference>
<dbReference type="GO" id="GO:1902600">
    <property type="term" value="P:proton transmembrane transport"/>
    <property type="evidence" value="ECO:0007669"/>
    <property type="project" value="TreeGrafter"/>
</dbReference>
<feature type="transmembrane region" description="Helical" evidence="9">
    <location>
        <begin position="715"/>
        <end position="739"/>
    </location>
</feature>
<dbReference type="NCBIfam" id="TIGR01494">
    <property type="entry name" value="ATPase_P-type"/>
    <property type="match status" value="2"/>
</dbReference>
<dbReference type="PRINTS" id="PR00120">
    <property type="entry name" value="HATPASE"/>
</dbReference>
<keyword evidence="8 9" id="KW-0472">Membrane</keyword>
<dbReference type="Proteomes" id="UP000033867">
    <property type="component" value="Unassembled WGS sequence"/>
</dbReference>
<organism evidence="11 12">
    <name type="scientific">Candidatus Magasanikbacteria bacterium GW2011_GWE2_42_7</name>
    <dbReference type="NCBI Taxonomy" id="1619052"/>
    <lineage>
        <taxon>Bacteria</taxon>
        <taxon>Candidatus Magasanikiibacteriota</taxon>
    </lineage>
</organism>
<feature type="transmembrane region" description="Helical" evidence="9">
    <location>
        <begin position="745"/>
        <end position="764"/>
    </location>
</feature>
<keyword evidence="7 9" id="KW-1133">Transmembrane helix</keyword>
<evidence type="ECO:0000256" key="3">
    <source>
        <dbReference type="ARBA" id="ARBA00022692"/>
    </source>
</evidence>
<dbReference type="GO" id="GO:0005886">
    <property type="term" value="C:plasma membrane"/>
    <property type="evidence" value="ECO:0007669"/>
    <property type="project" value="TreeGrafter"/>
</dbReference>
<evidence type="ECO:0000313" key="11">
    <source>
        <dbReference type="EMBL" id="KKS70644.1"/>
    </source>
</evidence>
<dbReference type="Gene3D" id="2.70.150.10">
    <property type="entry name" value="Calcium-transporting ATPase, cytoplasmic transduction domain A"/>
    <property type="match status" value="1"/>
</dbReference>
<dbReference type="SFLD" id="SFLDS00003">
    <property type="entry name" value="Haloacid_Dehalogenase"/>
    <property type="match status" value="1"/>
</dbReference>
<feature type="transmembrane region" description="Helical" evidence="9">
    <location>
        <begin position="15"/>
        <end position="37"/>
    </location>
</feature>
<dbReference type="PROSITE" id="PS00154">
    <property type="entry name" value="ATPASE_E1_E2"/>
    <property type="match status" value="1"/>
</dbReference>
<feature type="transmembrane region" description="Helical" evidence="9">
    <location>
        <begin position="644"/>
        <end position="664"/>
    </location>
</feature>
<dbReference type="EMBL" id="LCEK01000048">
    <property type="protein sequence ID" value="KKS70644.1"/>
    <property type="molecule type" value="Genomic_DNA"/>
</dbReference>
<dbReference type="PANTHER" id="PTHR43294">
    <property type="entry name" value="SODIUM/POTASSIUM-TRANSPORTING ATPASE SUBUNIT ALPHA"/>
    <property type="match status" value="1"/>
</dbReference>
<dbReference type="GO" id="GO:0016887">
    <property type="term" value="F:ATP hydrolysis activity"/>
    <property type="evidence" value="ECO:0007669"/>
    <property type="project" value="InterPro"/>
</dbReference>
<dbReference type="GO" id="GO:0006883">
    <property type="term" value="P:intracellular sodium ion homeostasis"/>
    <property type="evidence" value="ECO:0007669"/>
    <property type="project" value="TreeGrafter"/>
</dbReference>
<accession>A0A0G1BBT9</accession>
<dbReference type="AlphaFoldDB" id="A0A0G1BBT9"/>
<evidence type="ECO:0000256" key="6">
    <source>
        <dbReference type="ARBA" id="ARBA00022967"/>
    </source>
</evidence>
<dbReference type="Pfam" id="PF00689">
    <property type="entry name" value="Cation_ATPase_C"/>
    <property type="match status" value="1"/>
</dbReference>
<dbReference type="GO" id="GO:0005391">
    <property type="term" value="F:P-type sodium:potassium-exchanging transporter activity"/>
    <property type="evidence" value="ECO:0007669"/>
    <property type="project" value="TreeGrafter"/>
</dbReference>
<dbReference type="InterPro" id="IPR018303">
    <property type="entry name" value="ATPase_P-typ_P_site"/>
</dbReference>
<evidence type="ECO:0000256" key="7">
    <source>
        <dbReference type="ARBA" id="ARBA00022989"/>
    </source>
</evidence>
<feature type="transmembrane region" description="Helical" evidence="9">
    <location>
        <begin position="785"/>
        <end position="803"/>
    </location>
</feature>
<feature type="transmembrane region" description="Helical" evidence="9">
    <location>
        <begin position="815"/>
        <end position="834"/>
    </location>
</feature>
<evidence type="ECO:0000256" key="4">
    <source>
        <dbReference type="ARBA" id="ARBA00022741"/>
    </source>
</evidence>
<gene>
    <name evidence="11" type="ORF">UV42_C0048G0007</name>
</gene>
<dbReference type="SUPFAM" id="SSF81665">
    <property type="entry name" value="Calcium ATPase, transmembrane domain M"/>
    <property type="match status" value="1"/>
</dbReference>
<dbReference type="SFLD" id="SFLDF00027">
    <property type="entry name" value="p-type_atpase"/>
    <property type="match status" value="1"/>
</dbReference>
<keyword evidence="3 9" id="KW-0812">Transmembrane</keyword>